<evidence type="ECO:0000256" key="4">
    <source>
        <dbReference type="SAM" id="MobiDB-lite"/>
    </source>
</evidence>
<gene>
    <name evidence="5" type="ORF">F3Y22_tig00110943pilonHSYRG00079</name>
</gene>
<name>A0A6A2ZAT7_HIBSY</name>
<keyword evidence="2" id="KW-0227">DNA damage</keyword>
<dbReference type="InterPro" id="IPR051579">
    <property type="entry name" value="DDR_Transcriptional_Reg"/>
</dbReference>
<keyword evidence="6" id="KW-1185">Reference proteome</keyword>
<protein>
    <submittedName>
        <fullName evidence="5">Uncharacterized protein</fullName>
    </submittedName>
</protein>
<dbReference type="GO" id="GO:0006974">
    <property type="term" value="P:DNA damage response"/>
    <property type="evidence" value="ECO:0007669"/>
    <property type="project" value="UniProtKB-KW"/>
</dbReference>
<dbReference type="GO" id="GO:0005634">
    <property type="term" value="C:nucleus"/>
    <property type="evidence" value="ECO:0007669"/>
    <property type="project" value="UniProtKB-SubCell"/>
</dbReference>
<feature type="compositionally biased region" description="Polar residues" evidence="4">
    <location>
        <begin position="608"/>
        <end position="632"/>
    </location>
</feature>
<evidence type="ECO:0000313" key="6">
    <source>
        <dbReference type="Proteomes" id="UP000436088"/>
    </source>
</evidence>
<comment type="caution">
    <text evidence="5">The sequence shown here is derived from an EMBL/GenBank/DDBJ whole genome shotgun (WGS) entry which is preliminary data.</text>
</comment>
<keyword evidence="3" id="KW-0539">Nucleus</keyword>
<evidence type="ECO:0000313" key="5">
    <source>
        <dbReference type="EMBL" id="KAE8689114.1"/>
    </source>
</evidence>
<comment type="subcellular location">
    <subcellularLocation>
        <location evidence="1">Nucleus</location>
    </subcellularLocation>
</comment>
<reference evidence="5" key="1">
    <citation type="submission" date="2019-09" db="EMBL/GenBank/DDBJ databases">
        <title>Draft genome information of white flower Hibiscus syriacus.</title>
        <authorList>
            <person name="Kim Y.-M."/>
        </authorList>
    </citation>
    <scope>NUCLEOTIDE SEQUENCE [LARGE SCALE GENOMIC DNA]</scope>
    <source>
        <strain evidence="5">YM2019G1</strain>
    </source>
</reference>
<evidence type="ECO:0000256" key="3">
    <source>
        <dbReference type="ARBA" id="ARBA00023242"/>
    </source>
</evidence>
<feature type="compositionally biased region" description="Basic and acidic residues" evidence="4">
    <location>
        <begin position="170"/>
        <end position="186"/>
    </location>
</feature>
<dbReference type="PANTHER" id="PTHR23196:SF32">
    <property type="entry name" value="BRCT DOMAIN-CONTAINING DNA REPAIR PROTEIN"/>
    <property type="match status" value="1"/>
</dbReference>
<dbReference type="EMBL" id="VEPZ02001173">
    <property type="protein sequence ID" value="KAE8689114.1"/>
    <property type="molecule type" value="Genomic_DNA"/>
</dbReference>
<feature type="region of interest" description="Disordered" evidence="4">
    <location>
        <begin position="165"/>
        <end position="186"/>
    </location>
</feature>
<evidence type="ECO:0000256" key="2">
    <source>
        <dbReference type="ARBA" id="ARBA00022763"/>
    </source>
</evidence>
<dbReference type="Proteomes" id="UP000436088">
    <property type="component" value="Unassembled WGS sequence"/>
</dbReference>
<dbReference type="PANTHER" id="PTHR23196">
    <property type="entry name" value="PAX TRANSCRIPTION ACTIVATION DOMAIN INTERACTING PROTEIN"/>
    <property type="match status" value="1"/>
</dbReference>
<proteinExistence type="predicted"/>
<organism evidence="5 6">
    <name type="scientific">Hibiscus syriacus</name>
    <name type="common">Rose of Sharon</name>
    <dbReference type="NCBI Taxonomy" id="106335"/>
    <lineage>
        <taxon>Eukaryota</taxon>
        <taxon>Viridiplantae</taxon>
        <taxon>Streptophyta</taxon>
        <taxon>Embryophyta</taxon>
        <taxon>Tracheophyta</taxon>
        <taxon>Spermatophyta</taxon>
        <taxon>Magnoliopsida</taxon>
        <taxon>eudicotyledons</taxon>
        <taxon>Gunneridae</taxon>
        <taxon>Pentapetalae</taxon>
        <taxon>rosids</taxon>
        <taxon>malvids</taxon>
        <taxon>Malvales</taxon>
        <taxon>Malvaceae</taxon>
        <taxon>Malvoideae</taxon>
        <taxon>Hibiscus</taxon>
    </lineage>
</organism>
<feature type="region of interest" description="Disordered" evidence="4">
    <location>
        <begin position="489"/>
        <end position="511"/>
    </location>
</feature>
<accession>A0A6A2ZAT7</accession>
<feature type="region of interest" description="Disordered" evidence="4">
    <location>
        <begin position="605"/>
        <end position="649"/>
    </location>
</feature>
<sequence length="880" mass="98095">MQGRYVSGLASYMSGLASYMSGLASYLSGLASYASVSLMHNDVQEQQGIWDRWDPKDQVFTRFNKGSLFKSGLATIARKHLDEWKVIDLFAVRIYGHVTGEEVTSAGEVTCYSEQNEAQLEKDSFHTEVVDEIVLDSEDEGRCRIPCLDSADSIDKQLAAGKKLSSLHHNSSDGKQEGDHEIGRSESEVSSEATALCFVDSFLSFNGTRRFAKIIKRGSPVKEMGAFEWFESCLQAEAVSIIDRGIVSSKFGDFSQQDLHNKGSRSISNKHEELVHLQNDIRGPSHSLSIFKDHCSEASTGIEKESEGNVINGYFKAFDELMPTKSSSEKLEVRVTARDVPDIFDVGIGTQIAAEVMEALYYGIPPICNSGDACEGLENTFTDLQEGETKSTTHLERNSLPKVAASESGEVAKVSIRRKSSARRFNKDIYSSLWNYNDQKLSHNTKPNRYQCKQSKVDEHTSSNNLKKWTYVSPSIPDEQTLLRKQLSWEKPVSHKSRHSEGGVTAKNNNDQVDKPILMTNNVNVENMLTYKRKRKRLVGGPPPKLLSGKQKCSELHSYSSIEASDGRLSEQQQSSPEVAAIARLLRLDSWNCPKGKRTLHKVPIHSSGESNMHGSFTSVGTEEQNPDSLRSQKMPEDGETNSSNFMTPDRINCSVQVAGVVTNNDLAVTSISAKGLDGAEAAQTGKLDFVDSTSIINGLKNSIILENHQERVLNPLLMGLGVPELISDFAHRGFRTRKGLSNVRVMFSQHLDDDLIKQQKKSDLRTIWYFYHIMFYGRHTFHSRQSVRTWNMLEAIASGTPMEKMVFITQNVKPNKEMISSLSKQVKGSNDFRRTVPQVVETSPKMAGRDQKIQVDLLILSCEQDLAICTPLLERSSSV</sequence>
<evidence type="ECO:0000256" key="1">
    <source>
        <dbReference type="ARBA" id="ARBA00004123"/>
    </source>
</evidence>
<dbReference type="AlphaFoldDB" id="A0A6A2ZAT7"/>